<keyword evidence="1" id="KW-0472">Membrane</keyword>
<protein>
    <submittedName>
        <fullName evidence="2">Uncharacterized protein</fullName>
    </submittedName>
</protein>
<evidence type="ECO:0000313" key="3">
    <source>
        <dbReference type="Proteomes" id="UP000824540"/>
    </source>
</evidence>
<name>A0A8T2MMC7_9TELE</name>
<keyword evidence="1" id="KW-0812">Transmembrane</keyword>
<reference evidence="2" key="1">
    <citation type="thesis" date="2021" institute="BYU ScholarsArchive" country="Provo, UT, USA">
        <title>Applications of and Algorithms for Genome Assembly and Genomic Analyses with an Emphasis on Marine Teleosts.</title>
        <authorList>
            <person name="Pickett B.D."/>
        </authorList>
    </citation>
    <scope>NUCLEOTIDE SEQUENCE</scope>
    <source>
        <strain evidence="2">HI-2016</strain>
    </source>
</reference>
<sequence length="141" mass="16006">MTMDGWLYLWISCTNYHPEIELKLICDWLAHHKHFLFELCEIIHAAIALPTQCAHLPTREMVFLGSGLILFTAFLVEKKPERPKPTCPPQTDGSGAEEIVITDGTFELTRSLYLANLTYTLMILKSVAYFAVASLLAYKRS</sequence>
<proteinExistence type="predicted"/>
<gene>
    <name evidence="2" type="ORF">JZ751_007607</name>
</gene>
<accession>A0A8T2MMC7</accession>
<keyword evidence="3" id="KW-1185">Reference proteome</keyword>
<comment type="caution">
    <text evidence="2">The sequence shown here is derived from an EMBL/GenBank/DDBJ whole genome shotgun (WGS) entry which is preliminary data.</text>
</comment>
<evidence type="ECO:0000256" key="1">
    <source>
        <dbReference type="SAM" id="Phobius"/>
    </source>
</evidence>
<keyword evidence="1" id="KW-1133">Transmembrane helix</keyword>
<feature type="transmembrane region" description="Helical" evidence="1">
    <location>
        <begin position="117"/>
        <end position="138"/>
    </location>
</feature>
<dbReference type="AlphaFoldDB" id="A0A8T2MMC7"/>
<dbReference type="Proteomes" id="UP000824540">
    <property type="component" value="Unassembled WGS sequence"/>
</dbReference>
<organism evidence="2 3">
    <name type="scientific">Albula glossodonta</name>
    <name type="common">roundjaw bonefish</name>
    <dbReference type="NCBI Taxonomy" id="121402"/>
    <lineage>
        <taxon>Eukaryota</taxon>
        <taxon>Metazoa</taxon>
        <taxon>Chordata</taxon>
        <taxon>Craniata</taxon>
        <taxon>Vertebrata</taxon>
        <taxon>Euteleostomi</taxon>
        <taxon>Actinopterygii</taxon>
        <taxon>Neopterygii</taxon>
        <taxon>Teleostei</taxon>
        <taxon>Albuliformes</taxon>
        <taxon>Albulidae</taxon>
        <taxon>Albula</taxon>
    </lineage>
</organism>
<dbReference type="EMBL" id="JAFBMS010001462">
    <property type="protein sequence ID" value="KAG9329115.1"/>
    <property type="molecule type" value="Genomic_DNA"/>
</dbReference>
<dbReference type="OrthoDB" id="8924181at2759"/>
<evidence type="ECO:0000313" key="2">
    <source>
        <dbReference type="EMBL" id="KAG9329115.1"/>
    </source>
</evidence>